<name>A0A068T3A7_NEOGA</name>
<dbReference type="HOGENOM" id="CLU_017633_0_0_5"/>
<dbReference type="KEGG" id="ngl:RG1141_CH05910"/>
<sequence>MRDPYSLLGVKRNAEPDEIKAAWRAKAKTVHPDQNQDDPSATSRFAEIGQAYEVLKDPERRKRYDRAAEMHQTIMQQRNAAREAAERAKVAKANAEKVMEELAKTNAQNAKSQAQPQAQARGQSQTQSHSQSQAQSQAHPQNQSGPAGETPEDMIERIFGAAAAEQAKAQAGGTAQGGGSAQASGDSVETAKADPSGGERPPLPALAIDLIASIVRRFRGTTPAPEKAPDISVEATVTVEDLLKLNTITLKMADDREVRLALERGMTEGHVARLKGQGLKLTGMKSGDLLASIKIARDSRFRVEGFDLHTTLSISLEDAVLGGDASVETPDGNRSLSIPAWSGSDQTIRLEGLGLHDDAGGRGDLVVELRVVLWEKPNEKVTDLMRHMRHGLYV</sequence>
<dbReference type="PANTHER" id="PTHR43096:SF52">
    <property type="entry name" value="DNAJ HOMOLOG 1, MITOCHONDRIAL-RELATED"/>
    <property type="match status" value="1"/>
</dbReference>
<dbReference type="SUPFAM" id="SSF46565">
    <property type="entry name" value="Chaperone J-domain"/>
    <property type="match status" value="1"/>
</dbReference>
<dbReference type="GO" id="GO:0051082">
    <property type="term" value="F:unfolded protein binding"/>
    <property type="evidence" value="ECO:0007669"/>
    <property type="project" value="InterPro"/>
</dbReference>
<dbReference type="GO" id="GO:0005737">
    <property type="term" value="C:cytoplasm"/>
    <property type="evidence" value="ECO:0007669"/>
    <property type="project" value="TreeGrafter"/>
</dbReference>
<dbReference type="Pfam" id="PF00226">
    <property type="entry name" value="DnaJ"/>
    <property type="match status" value="1"/>
</dbReference>
<dbReference type="InterPro" id="IPR008971">
    <property type="entry name" value="HSP40/DnaJ_pept-bd"/>
</dbReference>
<keyword evidence="1" id="KW-0143">Chaperone</keyword>
<feature type="compositionally biased region" description="Polar residues" evidence="2">
    <location>
        <begin position="106"/>
        <end position="122"/>
    </location>
</feature>
<dbReference type="AlphaFoldDB" id="A0A068T3A7"/>
<dbReference type="SMART" id="SM00271">
    <property type="entry name" value="DnaJ"/>
    <property type="match status" value="1"/>
</dbReference>
<dbReference type="InterPro" id="IPR001623">
    <property type="entry name" value="DnaJ_domain"/>
</dbReference>
<dbReference type="PROSITE" id="PS50076">
    <property type="entry name" value="DNAJ_2"/>
    <property type="match status" value="1"/>
</dbReference>
<organism evidence="4 5">
    <name type="scientific">Neorhizobium galegae bv. officinalis bv. officinalis str. HAMBI 1141</name>
    <dbReference type="NCBI Taxonomy" id="1028801"/>
    <lineage>
        <taxon>Bacteria</taxon>
        <taxon>Pseudomonadati</taxon>
        <taxon>Pseudomonadota</taxon>
        <taxon>Alphaproteobacteria</taxon>
        <taxon>Hyphomicrobiales</taxon>
        <taxon>Rhizobiaceae</taxon>
        <taxon>Rhizobium/Agrobacterium group</taxon>
        <taxon>Neorhizobium</taxon>
    </lineage>
</organism>
<dbReference type="Pfam" id="PF01556">
    <property type="entry name" value="DnaJ_C"/>
    <property type="match status" value="1"/>
</dbReference>
<feature type="region of interest" description="Disordered" evidence="2">
    <location>
        <begin position="165"/>
        <end position="203"/>
    </location>
</feature>
<evidence type="ECO:0000256" key="1">
    <source>
        <dbReference type="ARBA" id="ARBA00023186"/>
    </source>
</evidence>
<evidence type="ECO:0000259" key="3">
    <source>
        <dbReference type="PROSITE" id="PS50076"/>
    </source>
</evidence>
<protein>
    <submittedName>
        <fullName evidence="4">DnaJ family molecular chaperone</fullName>
    </submittedName>
</protein>
<dbReference type="PRINTS" id="PR00625">
    <property type="entry name" value="JDOMAIN"/>
</dbReference>
<dbReference type="Proteomes" id="UP000028186">
    <property type="component" value="Chromosome I"/>
</dbReference>
<accession>A0A068T3A7</accession>
<gene>
    <name evidence="4" type="ORF">RG1141_CH05910</name>
</gene>
<feature type="domain" description="J" evidence="3">
    <location>
        <begin position="3"/>
        <end position="68"/>
    </location>
</feature>
<dbReference type="EMBL" id="HG938355">
    <property type="protein sequence ID" value="CDN52952.1"/>
    <property type="molecule type" value="Genomic_DNA"/>
</dbReference>
<feature type="compositionally biased region" description="Low complexity" evidence="2">
    <location>
        <begin position="123"/>
        <end position="144"/>
    </location>
</feature>
<dbReference type="PATRIC" id="fig|1028801.3.peg.597"/>
<evidence type="ECO:0000313" key="4">
    <source>
        <dbReference type="EMBL" id="CDN52952.1"/>
    </source>
</evidence>
<reference evidence="5" key="1">
    <citation type="journal article" date="2014" name="BMC Genomics">
        <title>Genome sequencing of two Neorhizobium galegae strains reveals a noeT gene responsible for the unusual acetylation of the nodulation factors.</title>
        <authorList>
            <person name="Osterman J."/>
            <person name="Marsh J."/>
            <person name="Laine P.K."/>
            <person name="Zeng Z."/>
            <person name="Alatalo E."/>
            <person name="Sullivan J.T."/>
            <person name="Young J.P."/>
            <person name="Thomas-Oates J."/>
            <person name="Paulin L."/>
            <person name="Lindstrom K."/>
        </authorList>
    </citation>
    <scope>NUCLEOTIDE SEQUENCE [LARGE SCALE GENOMIC DNA]</scope>
    <source>
        <strain evidence="5">HAMBI 1141</strain>
    </source>
</reference>
<dbReference type="InterPro" id="IPR036869">
    <property type="entry name" value="J_dom_sf"/>
</dbReference>
<evidence type="ECO:0000313" key="5">
    <source>
        <dbReference type="Proteomes" id="UP000028186"/>
    </source>
</evidence>
<feature type="region of interest" description="Disordered" evidence="2">
    <location>
        <begin position="106"/>
        <end position="151"/>
    </location>
</feature>
<proteinExistence type="predicted"/>
<dbReference type="PANTHER" id="PTHR43096">
    <property type="entry name" value="DNAJ HOMOLOG 1, MITOCHONDRIAL-RELATED"/>
    <property type="match status" value="1"/>
</dbReference>
<dbReference type="GO" id="GO:0042026">
    <property type="term" value="P:protein refolding"/>
    <property type="evidence" value="ECO:0007669"/>
    <property type="project" value="TreeGrafter"/>
</dbReference>
<dbReference type="CDD" id="cd10747">
    <property type="entry name" value="DnaJ_C"/>
    <property type="match status" value="1"/>
</dbReference>
<dbReference type="Gene3D" id="1.10.287.110">
    <property type="entry name" value="DnaJ domain"/>
    <property type="match status" value="1"/>
</dbReference>
<dbReference type="PROSITE" id="PS00636">
    <property type="entry name" value="DNAJ_1"/>
    <property type="match status" value="1"/>
</dbReference>
<dbReference type="InterPro" id="IPR002939">
    <property type="entry name" value="DnaJ_C"/>
</dbReference>
<dbReference type="CDD" id="cd06257">
    <property type="entry name" value="DnaJ"/>
    <property type="match status" value="1"/>
</dbReference>
<dbReference type="SUPFAM" id="SSF49493">
    <property type="entry name" value="HSP40/DnaJ peptide-binding domain"/>
    <property type="match status" value="2"/>
</dbReference>
<dbReference type="eggNOG" id="COG0484">
    <property type="taxonomic scope" value="Bacteria"/>
</dbReference>
<dbReference type="InterPro" id="IPR018253">
    <property type="entry name" value="DnaJ_domain_CS"/>
</dbReference>
<dbReference type="Gene3D" id="2.60.260.20">
    <property type="entry name" value="Urease metallochaperone UreE, N-terminal domain"/>
    <property type="match status" value="2"/>
</dbReference>
<evidence type="ECO:0000256" key="2">
    <source>
        <dbReference type="SAM" id="MobiDB-lite"/>
    </source>
</evidence>
<dbReference type="RefSeq" id="WP_038540603.1">
    <property type="nucleotide sequence ID" value="NZ_HG938355.1"/>
</dbReference>